<evidence type="ECO:0008006" key="5">
    <source>
        <dbReference type="Google" id="ProtNLM"/>
    </source>
</evidence>
<dbReference type="SUPFAM" id="SSF54928">
    <property type="entry name" value="RNA-binding domain, RBD"/>
    <property type="match status" value="1"/>
</dbReference>
<feature type="compositionally biased region" description="Polar residues" evidence="2">
    <location>
        <begin position="378"/>
        <end position="390"/>
    </location>
</feature>
<feature type="compositionally biased region" description="Basic and acidic residues" evidence="2">
    <location>
        <begin position="94"/>
        <end position="111"/>
    </location>
</feature>
<organism evidence="3 4">
    <name type="scientific">Durusdinium trenchii</name>
    <dbReference type="NCBI Taxonomy" id="1381693"/>
    <lineage>
        <taxon>Eukaryota</taxon>
        <taxon>Sar</taxon>
        <taxon>Alveolata</taxon>
        <taxon>Dinophyceae</taxon>
        <taxon>Suessiales</taxon>
        <taxon>Symbiodiniaceae</taxon>
        <taxon>Durusdinium</taxon>
    </lineage>
</organism>
<feature type="compositionally biased region" description="Polar residues" evidence="2">
    <location>
        <begin position="331"/>
        <end position="342"/>
    </location>
</feature>
<keyword evidence="4" id="KW-1185">Reference proteome</keyword>
<dbReference type="EMBL" id="CAXAMM010025891">
    <property type="protein sequence ID" value="CAK9057795.1"/>
    <property type="molecule type" value="Genomic_DNA"/>
</dbReference>
<dbReference type="Gene3D" id="3.30.70.330">
    <property type="match status" value="1"/>
</dbReference>
<accession>A0ABP0N1Z4</accession>
<dbReference type="InterPro" id="IPR035979">
    <property type="entry name" value="RBD_domain_sf"/>
</dbReference>
<reference evidence="3 4" key="1">
    <citation type="submission" date="2024-02" db="EMBL/GenBank/DDBJ databases">
        <authorList>
            <person name="Chen Y."/>
            <person name="Shah S."/>
            <person name="Dougan E. K."/>
            <person name="Thang M."/>
            <person name="Chan C."/>
        </authorList>
    </citation>
    <scope>NUCLEOTIDE SEQUENCE [LARGE SCALE GENOMIC DNA]</scope>
</reference>
<feature type="compositionally biased region" description="Low complexity" evidence="2">
    <location>
        <begin position="584"/>
        <end position="598"/>
    </location>
</feature>
<evidence type="ECO:0000256" key="2">
    <source>
        <dbReference type="SAM" id="MobiDB-lite"/>
    </source>
</evidence>
<dbReference type="CDD" id="cd00590">
    <property type="entry name" value="RRM_SF"/>
    <property type="match status" value="1"/>
</dbReference>
<proteinExistence type="predicted"/>
<dbReference type="Proteomes" id="UP001642464">
    <property type="component" value="Unassembled WGS sequence"/>
</dbReference>
<feature type="region of interest" description="Disordered" evidence="2">
    <location>
        <begin position="511"/>
        <end position="629"/>
    </location>
</feature>
<dbReference type="InterPro" id="IPR012677">
    <property type="entry name" value="Nucleotide-bd_a/b_plait_sf"/>
</dbReference>
<comment type="caution">
    <text evidence="3">The sequence shown here is derived from an EMBL/GenBank/DDBJ whole genome shotgun (WGS) entry which is preliminary data.</text>
</comment>
<feature type="region of interest" description="Disordered" evidence="2">
    <location>
        <begin position="938"/>
        <end position="1008"/>
    </location>
</feature>
<protein>
    <recommendedName>
        <fullName evidence="5">RRM domain-containing protein</fullName>
    </recommendedName>
</protein>
<feature type="coiled-coil region" evidence="1">
    <location>
        <begin position="291"/>
        <end position="318"/>
    </location>
</feature>
<gene>
    <name evidence="3" type="ORF">SCF082_LOCUS30941</name>
</gene>
<feature type="compositionally biased region" description="Acidic residues" evidence="2">
    <location>
        <begin position="515"/>
        <end position="526"/>
    </location>
</feature>
<feature type="compositionally biased region" description="Low complexity" evidence="2">
    <location>
        <begin position="607"/>
        <end position="619"/>
    </location>
</feature>
<feature type="compositionally biased region" description="Low complexity" evidence="2">
    <location>
        <begin position="938"/>
        <end position="965"/>
    </location>
</feature>
<feature type="region of interest" description="Disordered" evidence="2">
    <location>
        <begin position="91"/>
        <end position="111"/>
    </location>
</feature>
<name>A0ABP0N1Z4_9DINO</name>
<evidence type="ECO:0000313" key="3">
    <source>
        <dbReference type="EMBL" id="CAK9057795.1"/>
    </source>
</evidence>
<evidence type="ECO:0000256" key="1">
    <source>
        <dbReference type="SAM" id="Coils"/>
    </source>
</evidence>
<feature type="compositionally biased region" description="Low complexity" evidence="2">
    <location>
        <begin position="982"/>
        <end position="993"/>
    </location>
</feature>
<evidence type="ECO:0000313" key="4">
    <source>
        <dbReference type="Proteomes" id="UP001642464"/>
    </source>
</evidence>
<feature type="region of interest" description="Disordered" evidence="2">
    <location>
        <begin position="318"/>
        <end position="342"/>
    </location>
</feature>
<sequence length="1008" mass="110361">MVFWRRSCPVHRPQAPLEPKPCCSSGDWRRAQCALPADLLEDPRAPRWPRPEVTSADFRQDCYMQVPLKGQWICSCTRANLLKEDFCRGCGGKSPERRQRDLDERQRAEEQQRLEALARQERAERNQLTAMDLAHAHSEGFKLLPTRKGWEEAPRRRTVDREAGGTDGLLLPLSRRSGWELRLLSSKRRSHVVQMMRRMQPNAEFPESGMETGVGNAAERHIRTSCDLRRGKQDAMLTLLSTEGDKAGVKTLLRQKKYMDRQCDEQRNVPSPYLPYGSCVPVSNMEMAAVLDSCHARAQAAEAQVAQLMQMMELNQQNQAQGVAPPGFGWPSQSHLSASEAQFQQRALQQTLEGALRSGTAPIPRDKFPEDAEGSPISDASQANGKIQNQLDQERRRLAKKLKPKQTLRGYLEELRSEDPRCIFIVRRINKLGFRSKSSLESHYQKYGKVLQVCVAHSKVKPLPNTGQTARTRPGNFGLVVMQDPAAVDQVLLQGSIHKIDGVEVSVQKYQPSGDNDEVEENDEEEPKVGHDVGGPSIENKAQVSQVGSSSGSTQTGGSSQGSHSGKSSGINSGDADDWNRQDSSGSNGSSQITSASIEGKDLSQDAWTSSAAPSTWASPLPPSEQLSDWNIASEGDKAQKFLIPFSVRELQELHSLLQFKSARDNEAELANILGKLQQLLQEQSAQSHFSTDHIMQAASLISVAKQLVHADCMAKMESLNASMGSQMPFERHLRTPGFDGLGLPDVSAQAMAMLQAQQQLQLWQSQVGAHAGAAPLPPPPFSDIASWMKSLGTPPSDALPSTGAADPLLPMTVPHDAPEEDVDENQELQMDTLKNYLKELNGEDASCMFVVRRVSRLGFKCEEVLHQTFAKFGKVKKVLVTKGGKTQRRGPLRSRVAALGIVVMDSAAAVKKILSQGEEQLIGGQILKVQGFEKTPKAAAKARPTPFKVSASSEQPGSSSSGSGENRQPQGGSSGYDMEGEGCSSGSGQESQETPDQATPTGGLWFM</sequence>
<feature type="region of interest" description="Disordered" evidence="2">
    <location>
        <begin position="356"/>
        <end position="390"/>
    </location>
</feature>
<keyword evidence="1" id="KW-0175">Coiled coil</keyword>
<feature type="compositionally biased region" description="Low complexity" evidence="2">
    <location>
        <begin position="543"/>
        <end position="570"/>
    </location>
</feature>